<reference evidence="2" key="1">
    <citation type="journal article" date="2016" name="Nature">
        <title>Genome evolution in the allotetraploid frog Xenopus laevis.</title>
        <authorList>
            <person name="Session A.M."/>
            <person name="Uno Y."/>
            <person name="Kwon T."/>
            <person name="Chapman J.A."/>
            <person name="Toyoda A."/>
            <person name="Takahashi S."/>
            <person name="Fukui A."/>
            <person name="Hikosaka A."/>
            <person name="Suzuki A."/>
            <person name="Kondo M."/>
            <person name="van Heeringen S.J."/>
            <person name="Quigley I."/>
            <person name="Heinz S."/>
            <person name="Ogino H."/>
            <person name="Ochi H."/>
            <person name="Hellsten U."/>
            <person name="Lyons J.B."/>
            <person name="Simakov O."/>
            <person name="Putnam N."/>
            <person name="Stites J."/>
            <person name="Kuroki Y."/>
            <person name="Tanaka T."/>
            <person name="Michiue T."/>
            <person name="Watanabe M."/>
            <person name="Bogdanovic O."/>
            <person name="Lister R."/>
            <person name="Georgiou G."/>
            <person name="Paranjpe S.S."/>
            <person name="van Kruijsbergen I."/>
            <person name="Shu S."/>
            <person name="Carlson J."/>
            <person name="Kinoshita T."/>
            <person name="Ohta Y."/>
            <person name="Mawaribuchi S."/>
            <person name="Jenkins J."/>
            <person name="Grimwood J."/>
            <person name="Schmutz J."/>
            <person name="Mitros T."/>
            <person name="Mozaffari S.V."/>
            <person name="Suzuki Y."/>
            <person name="Haramoto Y."/>
            <person name="Yamamoto T.S."/>
            <person name="Takagi C."/>
            <person name="Heald R."/>
            <person name="Miller K."/>
            <person name="Haudenschild C."/>
            <person name="Kitzman J."/>
            <person name="Nakayama T."/>
            <person name="Izutsu Y."/>
            <person name="Robert J."/>
            <person name="Fortriede J."/>
            <person name="Burns K."/>
            <person name="Lotay V."/>
            <person name="Karimi K."/>
            <person name="Yasuoka Y."/>
            <person name="Dichmann D.S."/>
            <person name="Flajnik M.F."/>
            <person name="Houston D.W."/>
            <person name="Shendure J."/>
            <person name="DuPasquier L."/>
            <person name="Vize P.D."/>
            <person name="Zorn A.M."/>
            <person name="Ito M."/>
            <person name="Marcotte E.M."/>
            <person name="Wallingford J.B."/>
            <person name="Ito Y."/>
            <person name="Asashima M."/>
            <person name="Ueno N."/>
            <person name="Matsuda Y."/>
            <person name="Veenstra G.J."/>
            <person name="Fujiyama A."/>
            <person name="Harland R.M."/>
            <person name="Taira M."/>
            <person name="Rokhsar D.S."/>
        </authorList>
    </citation>
    <scope>NUCLEOTIDE SEQUENCE [LARGE SCALE GENOMIC DNA]</scope>
    <source>
        <strain evidence="2">J</strain>
    </source>
</reference>
<sequence>MSSFVLSKTIGAHVSSTLVKTKPREVHTLWGGRSKGMFTCLSCVQCPFVLKGREFVHPQTGQHIQLRGHYTCISKFAIYVLTCPCGLIYVGNTTLPVSKHFLDMGHTTDQLKFMVLDLVPPIRRGGDRELKLKRREHDIEGTKKVTWIGQYLTNMMLYQFSFNADKYQSGSLKRLVYIYIFI</sequence>
<evidence type="ECO:0000313" key="1">
    <source>
        <dbReference type="EMBL" id="OCT72956.1"/>
    </source>
</evidence>
<protein>
    <submittedName>
        <fullName evidence="1">Uncharacterized protein</fullName>
    </submittedName>
</protein>
<gene>
    <name evidence="1" type="ORF">XELAEV_18035937mg</name>
</gene>
<evidence type="ECO:0000313" key="2">
    <source>
        <dbReference type="Proteomes" id="UP000694892"/>
    </source>
</evidence>
<dbReference type="AlphaFoldDB" id="A0A974CIR4"/>
<dbReference type="Proteomes" id="UP000694892">
    <property type="component" value="Chromosome 7L"/>
</dbReference>
<proteinExistence type="predicted"/>
<accession>A0A974CIR4</accession>
<name>A0A974CIR4_XENLA</name>
<organism evidence="1 2">
    <name type="scientific">Xenopus laevis</name>
    <name type="common">African clawed frog</name>
    <dbReference type="NCBI Taxonomy" id="8355"/>
    <lineage>
        <taxon>Eukaryota</taxon>
        <taxon>Metazoa</taxon>
        <taxon>Chordata</taxon>
        <taxon>Craniata</taxon>
        <taxon>Vertebrata</taxon>
        <taxon>Euteleostomi</taxon>
        <taxon>Amphibia</taxon>
        <taxon>Batrachia</taxon>
        <taxon>Anura</taxon>
        <taxon>Pipoidea</taxon>
        <taxon>Pipidae</taxon>
        <taxon>Xenopodinae</taxon>
        <taxon>Xenopus</taxon>
        <taxon>Xenopus</taxon>
    </lineage>
</organism>
<dbReference type="EMBL" id="CM004478">
    <property type="protein sequence ID" value="OCT72956.1"/>
    <property type="molecule type" value="Genomic_DNA"/>
</dbReference>